<reference evidence="9" key="2">
    <citation type="submission" date="2016-01" db="EMBL/GenBank/DDBJ databases">
        <title>Six Aerococcus type strain genome sequencing and assembly using PacBio and Illumina Hiseq.</title>
        <authorList>
            <person name="Carkaci D."/>
            <person name="Dargis R."/>
            <person name="Nielsen X.C."/>
            <person name="Skovgaard O."/>
            <person name="Fuursted K."/>
            <person name="Christensen J.J."/>
        </authorList>
    </citation>
    <scope>NUCLEOTIDE SEQUENCE [LARGE SCALE GENOMIC DNA]</scope>
    <source>
        <strain evidence="9">CCUG42038B</strain>
    </source>
</reference>
<dbReference type="GO" id="GO:0010945">
    <property type="term" value="F:coenzyme A diphosphatase activity"/>
    <property type="evidence" value="ECO:0007669"/>
    <property type="project" value="InterPro"/>
</dbReference>
<dbReference type="Proteomes" id="UP000062260">
    <property type="component" value="Chromosome"/>
</dbReference>
<proteinExistence type="inferred from homology"/>
<keyword evidence="4 7" id="KW-0378">Hydrolase</keyword>
<dbReference type="InterPro" id="IPR015797">
    <property type="entry name" value="NUDIX_hydrolase-like_dom_sf"/>
</dbReference>
<dbReference type="InterPro" id="IPR020084">
    <property type="entry name" value="NUDIX_hydrolase_CS"/>
</dbReference>
<reference evidence="8 9" key="1">
    <citation type="journal article" date="2016" name="Genome Announc.">
        <title>Complete Genome Sequences of Aerococcus christensenii CCUG 28831T, Aerococcus sanguinicola CCUG 43001T, Aerococcus urinae CCUG 36881T, Aerococcus urinaeequi CCUG 28094T, Aerococcus urinaehominis CCUG 42038 BT, and Aerococcus viridans CCUG 4311T.</title>
        <authorList>
            <person name="Carkaci D."/>
            <person name="Dargis R."/>
            <person name="Nielsen X.C."/>
            <person name="Skovgaard O."/>
            <person name="Fuursted K."/>
            <person name="Christensen J.J."/>
        </authorList>
    </citation>
    <scope>NUCLEOTIDE SEQUENCE [LARGE SCALE GENOMIC DNA]</scope>
    <source>
        <strain evidence="8 9">CCUG42038B</strain>
    </source>
</reference>
<keyword evidence="9" id="KW-1185">Reference proteome</keyword>
<dbReference type="CDD" id="cd03426">
    <property type="entry name" value="NUDIX_CoAse_Nudt7"/>
    <property type="match status" value="1"/>
</dbReference>
<keyword evidence="3" id="KW-0479">Metal-binding</keyword>
<evidence type="ECO:0000256" key="1">
    <source>
        <dbReference type="ARBA" id="ARBA00001936"/>
    </source>
</evidence>
<evidence type="ECO:0000256" key="2">
    <source>
        <dbReference type="ARBA" id="ARBA00001946"/>
    </source>
</evidence>
<comment type="cofactor">
    <cofactor evidence="2">
        <name>Mg(2+)</name>
        <dbReference type="ChEBI" id="CHEBI:18420"/>
    </cofactor>
</comment>
<evidence type="ECO:0000256" key="3">
    <source>
        <dbReference type="ARBA" id="ARBA00022723"/>
    </source>
</evidence>
<dbReference type="InterPro" id="IPR020476">
    <property type="entry name" value="Nudix_hydrolase"/>
</dbReference>
<dbReference type="KEGG" id="auh:AWM75_04970"/>
<dbReference type="PANTHER" id="PTHR12992">
    <property type="entry name" value="NUDIX HYDROLASE"/>
    <property type="match status" value="1"/>
</dbReference>
<evidence type="ECO:0000256" key="6">
    <source>
        <dbReference type="ARBA" id="ARBA00023211"/>
    </source>
</evidence>
<dbReference type="SUPFAM" id="SSF55811">
    <property type="entry name" value="Nudix"/>
    <property type="match status" value="1"/>
</dbReference>
<dbReference type="PANTHER" id="PTHR12992:SF11">
    <property type="entry name" value="MITOCHONDRIAL COENZYME A DIPHOSPHATASE NUDT8"/>
    <property type="match status" value="1"/>
</dbReference>
<organism evidence="8 9">
    <name type="scientific">Aerococcus urinaehominis</name>
    <dbReference type="NCBI Taxonomy" id="128944"/>
    <lineage>
        <taxon>Bacteria</taxon>
        <taxon>Bacillati</taxon>
        <taxon>Bacillota</taxon>
        <taxon>Bacilli</taxon>
        <taxon>Lactobacillales</taxon>
        <taxon>Aerococcaceae</taxon>
        <taxon>Aerococcus</taxon>
    </lineage>
</organism>
<dbReference type="Gene3D" id="3.90.79.10">
    <property type="entry name" value="Nucleoside Triphosphate Pyrophosphohydrolase"/>
    <property type="match status" value="1"/>
</dbReference>
<dbReference type="GO" id="GO:0046872">
    <property type="term" value="F:metal ion binding"/>
    <property type="evidence" value="ECO:0007669"/>
    <property type="project" value="UniProtKB-KW"/>
</dbReference>
<dbReference type="PRINTS" id="PR00502">
    <property type="entry name" value="NUDIXFAMILY"/>
</dbReference>
<name>A0A0X8FMI0_9LACT</name>
<dbReference type="EMBL" id="CP014163">
    <property type="protein sequence ID" value="AMB99382.1"/>
    <property type="molecule type" value="Genomic_DNA"/>
</dbReference>
<evidence type="ECO:0000256" key="7">
    <source>
        <dbReference type="RuleBase" id="RU003476"/>
    </source>
</evidence>
<accession>A0A0X8FMI0</accession>
<evidence type="ECO:0000313" key="8">
    <source>
        <dbReference type="EMBL" id="AMB99382.1"/>
    </source>
</evidence>
<comment type="cofactor">
    <cofactor evidence="1">
        <name>Mn(2+)</name>
        <dbReference type="ChEBI" id="CHEBI:29035"/>
    </cofactor>
</comment>
<gene>
    <name evidence="8" type="ORF">AWM75_04970</name>
</gene>
<dbReference type="InterPro" id="IPR045121">
    <property type="entry name" value="CoAse"/>
</dbReference>
<comment type="similarity">
    <text evidence="7">Belongs to the Nudix hydrolase family.</text>
</comment>
<dbReference type="InterPro" id="IPR000086">
    <property type="entry name" value="NUDIX_hydrolase_dom"/>
</dbReference>
<keyword evidence="6" id="KW-0464">Manganese</keyword>
<dbReference type="STRING" id="128944.AWM75_04970"/>
<evidence type="ECO:0000256" key="4">
    <source>
        <dbReference type="ARBA" id="ARBA00022801"/>
    </source>
</evidence>
<dbReference type="PROSITE" id="PS00893">
    <property type="entry name" value="NUDIX_BOX"/>
    <property type="match status" value="1"/>
</dbReference>
<dbReference type="PROSITE" id="PS51462">
    <property type="entry name" value="NUDIX"/>
    <property type="match status" value="1"/>
</dbReference>
<evidence type="ECO:0000256" key="5">
    <source>
        <dbReference type="ARBA" id="ARBA00022842"/>
    </source>
</evidence>
<keyword evidence="5" id="KW-0460">Magnesium</keyword>
<protein>
    <submittedName>
        <fullName evidence="8">Uncharacterized protein</fullName>
    </submittedName>
</protein>
<dbReference type="RefSeq" id="WP_067979010.1">
    <property type="nucleotide sequence ID" value="NZ_CP014163.1"/>
</dbReference>
<dbReference type="OrthoDB" id="9802805at2"/>
<dbReference type="Pfam" id="PF00293">
    <property type="entry name" value="NUDIX"/>
    <property type="match status" value="1"/>
</dbReference>
<dbReference type="AlphaFoldDB" id="A0A0X8FMI0"/>
<evidence type="ECO:0000313" key="9">
    <source>
        <dbReference type="Proteomes" id="UP000062260"/>
    </source>
</evidence>
<sequence>MRAIEEIFASYEGRPLGVERFYAVLLPLVEIAGQQFLLYEVRAAHISQAGDAAFPGGRLEDGETFRQAAIRETVEEIGIAAEKIKILGEMDYFINHKRAIASFVARLEIDSLADLSVNTDEVERVFLIPLDYLMAQPPQSYEISFDPQVPADFPYDSLPKPGKQRIGRQPNQKLLFYHFKDEVVWGMTAQLTKRFIDIIQDNLLGGAS</sequence>